<gene>
    <name evidence="1" type="primary">orf20</name>
</gene>
<organism evidence="1">
    <name type="scientific">Los Azufres archaeal virus 2</name>
    <dbReference type="NCBI Taxonomy" id="1425359"/>
    <lineage>
        <taxon>Viruses</taxon>
    </lineage>
</organism>
<protein>
    <submittedName>
        <fullName evidence="1">Uncharacterized protein</fullName>
    </submittedName>
</protein>
<sequence length="41" mass="4565">MQKENEEETEITFKTKADLERLRRLLLSKLAGGAGGFKKAG</sequence>
<name>A0A0A0PA27_9VIRU</name>
<proteinExistence type="predicted"/>
<dbReference type="EMBL" id="KF547927">
    <property type="protein sequence ID" value="AHA92087.1"/>
    <property type="molecule type" value="Genomic_DNA"/>
</dbReference>
<evidence type="ECO:0000313" key="1">
    <source>
        <dbReference type="EMBL" id="AHA92087.1"/>
    </source>
</evidence>
<reference evidence="1" key="1">
    <citation type="submission" date="2013-08" db="EMBL/GenBank/DDBJ databases">
        <title>Identification of novel archaea and viruses from Sulfolobales-dominated Mexican hot springs metagenomes.</title>
        <authorList>
            <person name="Servin-Garciduenas L.E."/>
            <person name="Erdmann S."/>
            <person name="Peng X."/>
            <person name="Garrett R.A."/>
            <person name="Martinez-Romero E."/>
        </authorList>
    </citation>
    <scope>NUCLEOTIDE SEQUENCE</scope>
</reference>
<accession>A0A0A0PA27</accession>